<dbReference type="Proteomes" id="UP000265515">
    <property type="component" value="Unassembled WGS sequence"/>
</dbReference>
<evidence type="ECO:0000256" key="1">
    <source>
        <dbReference type="ARBA" id="ARBA00011012"/>
    </source>
</evidence>
<dbReference type="AlphaFoldDB" id="A0A388JP79"/>
<dbReference type="InterPro" id="IPR016024">
    <property type="entry name" value="ARM-type_fold"/>
</dbReference>
<dbReference type="GO" id="GO:0035556">
    <property type="term" value="P:intracellular signal transduction"/>
    <property type="evidence" value="ECO:0007669"/>
    <property type="project" value="TreeGrafter"/>
</dbReference>
<dbReference type="Pfam" id="PF08569">
    <property type="entry name" value="Mo25"/>
    <property type="match status" value="1"/>
</dbReference>
<dbReference type="OMA" id="HYNEFTR"/>
<dbReference type="InterPro" id="IPR013878">
    <property type="entry name" value="Mo25"/>
</dbReference>
<keyword evidence="3" id="KW-1185">Reference proteome</keyword>
<dbReference type="SUPFAM" id="SSF48371">
    <property type="entry name" value="ARM repeat"/>
    <property type="match status" value="1"/>
</dbReference>
<dbReference type="STRING" id="69332.A0A388JP79"/>
<reference evidence="2 3" key="1">
    <citation type="journal article" date="2018" name="Cell">
        <title>The Chara Genome: Secondary Complexity and Implications for Plant Terrestrialization.</title>
        <authorList>
            <person name="Nishiyama T."/>
            <person name="Sakayama H."/>
            <person name="Vries J.D."/>
            <person name="Buschmann H."/>
            <person name="Saint-Marcoux D."/>
            <person name="Ullrich K.K."/>
            <person name="Haas F.B."/>
            <person name="Vanderstraeten L."/>
            <person name="Becker D."/>
            <person name="Lang D."/>
            <person name="Vosolsobe S."/>
            <person name="Rombauts S."/>
            <person name="Wilhelmsson P.K.I."/>
            <person name="Janitza P."/>
            <person name="Kern R."/>
            <person name="Heyl A."/>
            <person name="Rumpler F."/>
            <person name="Villalobos L.I.A.C."/>
            <person name="Clay J.M."/>
            <person name="Skokan R."/>
            <person name="Toyoda A."/>
            <person name="Suzuki Y."/>
            <person name="Kagoshima H."/>
            <person name="Schijlen E."/>
            <person name="Tajeshwar N."/>
            <person name="Catarino B."/>
            <person name="Hetherington A.J."/>
            <person name="Saltykova A."/>
            <person name="Bonnot C."/>
            <person name="Breuninger H."/>
            <person name="Symeonidi A."/>
            <person name="Radhakrishnan G.V."/>
            <person name="Van Nieuwerburgh F."/>
            <person name="Deforce D."/>
            <person name="Chang C."/>
            <person name="Karol K.G."/>
            <person name="Hedrich R."/>
            <person name="Ulvskov P."/>
            <person name="Glockner G."/>
            <person name="Delwiche C.F."/>
            <person name="Petrasek J."/>
            <person name="Van de Peer Y."/>
            <person name="Friml J."/>
            <person name="Beilby M."/>
            <person name="Dolan L."/>
            <person name="Kohara Y."/>
            <person name="Sugano S."/>
            <person name="Fujiyama A."/>
            <person name="Delaux P.-M."/>
            <person name="Quint M."/>
            <person name="TheiBen G."/>
            <person name="Hagemann M."/>
            <person name="Harholt J."/>
            <person name="Dunand C."/>
            <person name="Zachgo S."/>
            <person name="Langdale J."/>
            <person name="Maumus F."/>
            <person name="Straeten D.V.D."/>
            <person name="Gould S.B."/>
            <person name="Rensing S.A."/>
        </authorList>
    </citation>
    <scope>NUCLEOTIDE SEQUENCE [LARGE SCALE GENOMIC DNA]</scope>
    <source>
        <strain evidence="2 3">S276</strain>
    </source>
</reference>
<protein>
    <recommendedName>
        <fullName evidence="4">Mo25-like protein</fullName>
    </recommendedName>
</protein>
<dbReference type="InterPro" id="IPR011989">
    <property type="entry name" value="ARM-like"/>
</dbReference>
<comment type="caution">
    <text evidence="2">The sequence shown here is derived from an EMBL/GenBank/DDBJ whole genome shotgun (WGS) entry which is preliminary data.</text>
</comment>
<accession>A0A388JP79</accession>
<evidence type="ECO:0000313" key="2">
    <source>
        <dbReference type="EMBL" id="GBG59626.1"/>
    </source>
</evidence>
<comment type="similarity">
    <text evidence="1">Belongs to the Mo25 family.</text>
</comment>
<dbReference type="GO" id="GO:0043539">
    <property type="term" value="F:protein serine/threonine kinase activator activity"/>
    <property type="evidence" value="ECO:0007669"/>
    <property type="project" value="TreeGrafter"/>
</dbReference>
<proteinExistence type="inferred from homology"/>
<evidence type="ECO:0008006" key="4">
    <source>
        <dbReference type="Google" id="ProtNLM"/>
    </source>
</evidence>
<dbReference type="Gramene" id="GBG59626">
    <property type="protein sequence ID" value="GBG59626"/>
    <property type="gene ID" value="CBR_g49890"/>
</dbReference>
<dbReference type="PANTHER" id="PTHR10182">
    <property type="entry name" value="CALCIUM-BINDING PROTEIN 39-RELATED"/>
    <property type="match status" value="1"/>
</dbReference>
<organism evidence="2 3">
    <name type="scientific">Chara braunii</name>
    <name type="common">Braun's stonewort</name>
    <dbReference type="NCBI Taxonomy" id="69332"/>
    <lineage>
        <taxon>Eukaryota</taxon>
        <taxon>Viridiplantae</taxon>
        <taxon>Streptophyta</taxon>
        <taxon>Charophyceae</taxon>
        <taxon>Charales</taxon>
        <taxon>Characeae</taxon>
        <taxon>Chara</taxon>
    </lineage>
</organism>
<sequence>MPKGLFKTAKPKPADLVRALRGCLSNLERDARVEKTQEECNKLLREVKTALFGEGDMEPVPETVYCLTQEALKDEFLRVLILSIPRLDLEGRINSSRILAGLQRQKVDGDFPVVRYLEMSPGILDFLVAIYERTELALISGTILRECIRSKRLASYLLYSQSDLERFFSYVDVANFDVASDAFATFEELLTRHEEMVAQFLQVKHTWFFERFNNLLQSKYITKRQAIQLLRRMLQIPANDAVKQRYVSDANNLMIIMNLFREASKSINTEAFHVFRAFVANENKPPEIASILYSNRDKLLSFFSSFVASDDPRFDEDKAEVLSEIRKWPERIITAPLAPAAVPRAASAVV</sequence>
<gene>
    <name evidence="2" type="ORF">CBR_g49890</name>
</gene>
<dbReference type="PANTHER" id="PTHR10182:SF12">
    <property type="entry name" value="OS07G0585100 PROTEIN"/>
    <property type="match status" value="1"/>
</dbReference>
<evidence type="ECO:0000313" key="3">
    <source>
        <dbReference type="Proteomes" id="UP000265515"/>
    </source>
</evidence>
<dbReference type="Gene3D" id="1.25.10.10">
    <property type="entry name" value="Leucine-rich Repeat Variant"/>
    <property type="match status" value="1"/>
</dbReference>
<dbReference type="EMBL" id="BFEA01000005">
    <property type="protein sequence ID" value="GBG59626.1"/>
    <property type="molecule type" value="Genomic_DNA"/>
</dbReference>
<dbReference type="OrthoDB" id="609103at2759"/>
<name>A0A388JP79_CHABU</name>